<dbReference type="STRING" id="157687.HMPREF3180_01030"/>
<feature type="domain" description="ABC transporter" evidence="7">
    <location>
        <begin position="2"/>
        <end position="239"/>
    </location>
</feature>
<keyword evidence="3" id="KW-1003">Cell membrane</keyword>
<evidence type="ECO:0000256" key="1">
    <source>
        <dbReference type="ARBA" id="ARBA00004202"/>
    </source>
</evidence>
<dbReference type="GO" id="GO:0016887">
    <property type="term" value="F:ATP hydrolysis activity"/>
    <property type="evidence" value="ECO:0007669"/>
    <property type="project" value="InterPro"/>
</dbReference>
<dbReference type="Pfam" id="PF00005">
    <property type="entry name" value="ABC_tran"/>
    <property type="match status" value="1"/>
</dbReference>
<dbReference type="SMART" id="SM00382">
    <property type="entry name" value="AAA"/>
    <property type="match status" value="1"/>
</dbReference>
<dbReference type="PROSITE" id="PS50893">
    <property type="entry name" value="ABC_TRANSPORTER_2"/>
    <property type="match status" value="1"/>
</dbReference>
<dbReference type="InterPro" id="IPR017871">
    <property type="entry name" value="ABC_transporter-like_CS"/>
</dbReference>
<reference evidence="9" key="2">
    <citation type="submission" date="2016-01" db="EMBL/GenBank/DDBJ databases">
        <authorList>
            <person name="Oliw E.H."/>
        </authorList>
    </citation>
    <scope>NUCLEOTIDE SEQUENCE [LARGE SCALE GENOMIC DNA]</scope>
    <source>
        <strain evidence="9">KA00185</strain>
    </source>
</reference>
<dbReference type="PROSITE" id="PS00211">
    <property type="entry name" value="ABC_TRANSPORTER_1"/>
    <property type="match status" value="1"/>
</dbReference>
<dbReference type="InterPro" id="IPR003439">
    <property type="entry name" value="ABC_transporter-like_ATP-bd"/>
</dbReference>
<evidence type="ECO:0000256" key="6">
    <source>
        <dbReference type="ARBA" id="ARBA00023136"/>
    </source>
</evidence>
<dbReference type="SUPFAM" id="SSF52540">
    <property type="entry name" value="P-loop containing nucleoside triphosphate hydrolases"/>
    <property type="match status" value="1"/>
</dbReference>
<evidence type="ECO:0000313" key="11">
    <source>
        <dbReference type="Proteomes" id="UP000321397"/>
    </source>
</evidence>
<evidence type="ECO:0000256" key="5">
    <source>
        <dbReference type="ARBA" id="ARBA00022840"/>
    </source>
</evidence>
<dbReference type="InterPro" id="IPR030679">
    <property type="entry name" value="ABC_ATPase_HisP-typ"/>
</dbReference>
<dbReference type="Gene3D" id="3.40.50.300">
    <property type="entry name" value="P-loop containing nucleotide triphosphate hydrolases"/>
    <property type="match status" value="1"/>
</dbReference>
<dbReference type="OrthoDB" id="9804199at2"/>
<dbReference type="InterPro" id="IPR003593">
    <property type="entry name" value="AAA+_ATPase"/>
</dbReference>
<evidence type="ECO:0000256" key="2">
    <source>
        <dbReference type="ARBA" id="ARBA00022448"/>
    </source>
</evidence>
<dbReference type="GO" id="GO:0015424">
    <property type="term" value="F:ABC-type amino acid transporter activity"/>
    <property type="evidence" value="ECO:0007669"/>
    <property type="project" value="InterPro"/>
</dbReference>
<accession>A0A134AEQ2</accession>
<keyword evidence="10" id="KW-1185">Reference proteome</keyword>
<keyword evidence="2" id="KW-0813">Transport</keyword>
<protein>
    <submittedName>
        <fullName evidence="8 9">ABC transporter</fullName>
    </submittedName>
</protein>
<dbReference type="PANTHER" id="PTHR43166:SF35">
    <property type="entry name" value="L-CYSTINE IMPORT ATP-BINDING PROTEIN TCYN"/>
    <property type="match status" value="1"/>
</dbReference>
<dbReference type="RefSeq" id="WP_060917813.1">
    <property type="nucleotide sequence ID" value="NZ_AP019834.1"/>
</dbReference>
<reference evidence="8 11" key="3">
    <citation type="submission" date="2019-07" db="EMBL/GenBank/DDBJ databases">
        <title>Complete Genome Sequence of Leptotrichia wadei Strain JMUB3933.</title>
        <authorList>
            <person name="Watanabe S."/>
            <person name="Cui L."/>
        </authorList>
    </citation>
    <scope>NUCLEOTIDE SEQUENCE [LARGE SCALE GENOMIC DNA]</scope>
    <source>
        <strain evidence="8 11">JMUB3933</strain>
    </source>
</reference>
<dbReference type="PANTHER" id="PTHR43166">
    <property type="entry name" value="AMINO ACID IMPORT ATP-BINDING PROTEIN"/>
    <property type="match status" value="1"/>
</dbReference>
<dbReference type="EMBL" id="LSDD01000081">
    <property type="protein sequence ID" value="KXB66202.1"/>
    <property type="molecule type" value="Genomic_DNA"/>
</dbReference>
<evidence type="ECO:0000256" key="4">
    <source>
        <dbReference type="ARBA" id="ARBA00022741"/>
    </source>
</evidence>
<gene>
    <name evidence="9" type="ORF">HMPREF3180_01030</name>
    <name evidence="8" type="ORF">JMUB3933_1972</name>
</gene>
<keyword evidence="4" id="KW-0547">Nucleotide-binding</keyword>
<reference evidence="10" key="1">
    <citation type="submission" date="2016-01" db="EMBL/GenBank/DDBJ databases">
        <authorList>
            <person name="Mitreva M."/>
            <person name="Pepin K.H."/>
            <person name="Mihindukulasuriya K.A."/>
            <person name="Fulton R."/>
            <person name="Fronick C."/>
            <person name="O'Laughlin M."/>
            <person name="Miner T."/>
            <person name="Herter B."/>
            <person name="Rosa B.A."/>
            <person name="Cordes M."/>
            <person name="Tomlinson C."/>
            <person name="Wollam A."/>
            <person name="Palsikar V.B."/>
            <person name="Mardis E.R."/>
            <person name="Wilson R.K."/>
        </authorList>
    </citation>
    <scope>NUCLEOTIDE SEQUENCE [LARGE SCALE GENOMIC DNA]</scope>
    <source>
        <strain evidence="10">KA00185</strain>
    </source>
</reference>
<dbReference type="GO" id="GO:0005886">
    <property type="term" value="C:plasma membrane"/>
    <property type="evidence" value="ECO:0007669"/>
    <property type="project" value="UniProtKB-SubCell"/>
</dbReference>
<dbReference type="GO" id="GO:0005524">
    <property type="term" value="F:ATP binding"/>
    <property type="evidence" value="ECO:0007669"/>
    <property type="project" value="UniProtKB-KW"/>
</dbReference>
<organism evidence="9 10">
    <name type="scientific">Leptotrichia wadei</name>
    <dbReference type="NCBI Taxonomy" id="157687"/>
    <lineage>
        <taxon>Bacteria</taxon>
        <taxon>Fusobacteriati</taxon>
        <taxon>Fusobacteriota</taxon>
        <taxon>Fusobacteriia</taxon>
        <taxon>Fusobacteriales</taxon>
        <taxon>Leptotrichiaceae</taxon>
        <taxon>Leptotrichia</taxon>
    </lineage>
</organism>
<dbReference type="PATRIC" id="fig|157687.3.peg.1025"/>
<proteinExistence type="predicted"/>
<dbReference type="InterPro" id="IPR027417">
    <property type="entry name" value="P-loop_NTPase"/>
</dbReference>
<keyword evidence="6" id="KW-0472">Membrane</keyword>
<dbReference type="CDD" id="cd03262">
    <property type="entry name" value="ABC_HisP_GlnQ"/>
    <property type="match status" value="1"/>
</dbReference>
<dbReference type="Proteomes" id="UP000321397">
    <property type="component" value="Chromosome"/>
</dbReference>
<name>A0A134AEQ2_9FUSO</name>
<dbReference type="AlphaFoldDB" id="A0A134AEQ2"/>
<evidence type="ECO:0000259" key="7">
    <source>
        <dbReference type="PROSITE" id="PS50893"/>
    </source>
</evidence>
<evidence type="ECO:0000313" key="9">
    <source>
        <dbReference type="EMBL" id="KXB66202.1"/>
    </source>
</evidence>
<keyword evidence="5 9" id="KW-0067">ATP-binding</keyword>
<sequence length="252" mass="28516">MIKVENLKLSFGKNEVLKGINFKIEKGQVISIIGPSGSGKSTFLRSLNFLETASYGTITFGNEIFDLSKINKKDINRLRKNTAMVFQNYNLFKNKTALENVIEALLIVKKMNRNEATEIGLKMLEKVGLKDKAEFYPNQLSGGQQQRVGIARAAAMSPEVILLDEPTSALDPELIGEVLKVIKDMVKENMTMIIVTHEMQFAREVSDYIVFMDSGKIIEEGVPEEIFKSSGSKRLQNFLRRYYDNEIDIYSI</sequence>
<evidence type="ECO:0000313" key="10">
    <source>
        <dbReference type="Proteomes" id="UP000070483"/>
    </source>
</evidence>
<dbReference type="EMBL" id="AP019834">
    <property type="protein sequence ID" value="BBM48456.1"/>
    <property type="molecule type" value="Genomic_DNA"/>
</dbReference>
<comment type="subcellular location">
    <subcellularLocation>
        <location evidence="1">Cell membrane</location>
        <topology evidence="1">Peripheral membrane protein</topology>
    </subcellularLocation>
</comment>
<evidence type="ECO:0000256" key="3">
    <source>
        <dbReference type="ARBA" id="ARBA00022475"/>
    </source>
</evidence>
<dbReference type="InterPro" id="IPR050086">
    <property type="entry name" value="MetN_ABC_transporter-like"/>
</dbReference>
<evidence type="ECO:0000313" key="8">
    <source>
        <dbReference type="EMBL" id="BBM48456.1"/>
    </source>
</evidence>
<dbReference type="PIRSF" id="PIRSF039085">
    <property type="entry name" value="ABC_ATPase_HisP"/>
    <property type="match status" value="1"/>
</dbReference>
<dbReference type="Proteomes" id="UP000070483">
    <property type="component" value="Unassembled WGS sequence"/>
</dbReference>